<reference evidence="2" key="2">
    <citation type="submission" date="2020-01" db="EMBL/GenBank/DDBJ databases">
        <authorList>
            <person name="Campanaro S."/>
        </authorList>
    </citation>
    <scope>NUCLEOTIDE SEQUENCE</scope>
    <source>
        <strain evidence="2">AS06rmzACSIP_7</strain>
    </source>
</reference>
<evidence type="ECO:0000313" key="2">
    <source>
        <dbReference type="EMBL" id="NLW35412.1"/>
    </source>
</evidence>
<keyword evidence="1" id="KW-1133">Transmembrane helix</keyword>
<dbReference type="InterPro" id="IPR052928">
    <property type="entry name" value="Desiccation-related_membrane"/>
</dbReference>
<reference evidence="2" key="1">
    <citation type="journal article" date="2020" name="Biotechnol. Biofuels">
        <title>New insights from the biogas microbiome by comprehensive genome-resolved metagenomics of nearly 1600 species originating from multiple anaerobic digesters.</title>
        <authorList>
            <person name="Campanaro S."/>
            <person name="Treu L."/>
            <person name="Rodriguez-R L.M."/>
            <person name="Kovalovszki A."/>
            <person name="Ziels R.M."/>
            <person name="Maus I."/>
            <person name="Zhu X."/>
            <person name="Kougias P.G."/>
            <person name="Basile A."/>
            <person name="Luo G."/>
            <person name="Schluter A."/>
            <person name="Konstantinidis K.T."/>
            <person name="Angelidaki I."/>
        </authorList>
    </citation>
    <scope>NUCLEOTIDE SEQUENCE</scope>
    <source>
        <strain evidence="2">AS06rmzACSIP_7</strain>
    </source>
</reference>
<evidence type="ECO:0000313" key="3">
    <source>
        <dbReference type="Proteomes" id="UP000777265"/>
    </source>
</evidence>
<name>A0A971M3R8_9BACT</name>
<protein>
    <submittedName>
        <fullName evidence="2">YtxH domain-containing protein</fullName>
    </submittedName>
</protein>
<dbReference type="Pfam" id="PF12732">
    <property type="entry name" value="YtxH"/>
    <property type="match status" value="1"/>
</dbReference>
<feature type="transmembrane region" description="Helical" evidence="1">
    <location>
        <begin position="12"/>
        <end position="32"/>
    </location>
</feature>
<dbReference type="EMBL" id="JAAYEE010000131">
    <property type="protein sequence ID" value="NLW35412.1"/>
    <property type="molecule type" value="Genomic_DNA"/>
</dbReference>
<evidence type="ECO:0000256" key="1">
    <source>
        <dbReference type="SAM" id="Phobius"/>
    </source>
</evidence>
<proteinExistence type="predicted"/>
<keyword evidence="1" id="KW-0812">Transmembrane</keyword>
<dbReference type="Proteomes" id="UP000777265">
    <property type="component" value="Unassembled WGS sequence"/>
</dbReference>
<comment type="caution">
    <text evidence="2">The sequence shown here is derived from an EMBL/GenBank/DDBJ whole genome shotgun (WGS) entry which is preliminary data.</text>
</comment>
<organism evidence="2 3">
    <name type="scientific">Syntrophorhabdus aromaticivorans</name>
    <dbReference type="NCBI Taxonomy" id="328301"/>
    <lineage>
        <taxon>Bacteria</taxon>
        <taxon>Pseudomonadati</taxon>
        <taxon>Thermodesulfobacteriota</taxon>
        <taxon>Syntrophorhabdia</taxon>
        <taxon>Syntrophorhabdales</taxon>
        <taxon>Syntrophorhabdaceae</taxon>
        <taxon>Syntrophorhabdus</taxon>
    </lineage>
</organism>
<dbReference type="AlphaFoldDB" id="A0A971M3R8"/>
<keyword evidence="1" id="KW-0472">Membrane</keyword>
<accession>A0A971M3R8</accession>
<dbReference type="PANTHER" id="PTHR35792:SF2">
    <property type="entry name" value="GENERAL STRESS PROTEIN"/>
    <property type="match status" value="1"/>
</dbReference>
<dbReference type="InterPro" id="IPR024623">
    <property type="entry name" value="YtxH"/>
</dbReference>
<dbReference type="PANTHER" id="PTHR35792">
    <property type="entry name" value="GENERAL STRESS PROTEIN"/>
    <property type="match status" value="1"/>
</dbReference>
<sequence>MAEEEKGYGAGSTLLAFFLGGLVGAGVALLMAPKAGSETRKIIKEFAGEAKEKTEGYIEKMKGTASSAVEKGKEFIEDQKTVLTSAVEAGKEAYEKEKERLASEHKG</sequence>
<gene>
    <name evidence="2" type="ORF">GXY80_08020</name>
</gene>